<evidence type="ECO:0000313" key="3">
    <source>
        <dbReference type="Proteomes" id="UP000001067"/>
    </source>
</evidence>
<gene>
    <name evidence="2" type="ORF">PTT_06332</name>
</gene>
<feature type="compositionally biased region" description="Low complexity" evidence="1">
    <location>
        <begin position="79"/>
        <end position="91"/>
    </location>
</feature>
<dbReference type="KEGG" id="pte:PTT_06332"/>
<evidence type="ECO:0000256" key="1">
    <source>
        <dbReference type="SAM" id="MobiDB-lite"/>
    </source>
</evidence>
<keyword evidence="3" id="KW-1185">Reference proteome</keyword>
<feature type="region of interest" description="Disordered" evidence="1">
    <location>
        <begin position="32"/>
        <end position="143"/>
    </location>
</feature>
<name>E3RFH1_PYRTT</name>
<sequence length="168" mass="19025">MVYITSDLFGPSTTNDWQHNTTPSYWHTMAHEQHTAGLGKRKRQAADHGPPASMSRPHRSSPSRDATRMHHHNTPPFDSNSSLPYSSFPSKSCEHTSDRRPVKQLKRISPKATLAKSTSHLMDVDLDTPAPHQPQSYAVSDLRSCHACKKAPTRKKDLENYLDCRRQE</sequence>
<accession>E3RFH1</accession>
<dbReference type="OrthoDB" id="5377226at2759"/>
<dbReference type="AlphaFoldDB" id="E3RFH1"/>
<organism evidence="3">
    <name type="scientific">Pyrenophora teres f. teres (strain 0-1)</name>
    <name type="common">Barley net blotch fungus</name>
    <name type="synonym">Drechslera teres f. teres</name>
    <dbReference type="NCBI Taxonomy" id="861557"/>
    <lineage>
        <taxon>Eukaryota</taxon>
        <taxon>Fungi</taxon>
        <taxon>Dikarya</taxon>
        <taxon>Ascomycota</taxon>
        <taxon>Pezizomycotina</taxon>
        <taxon>Dothideomycetes</taxon>
        <taxon>Pleosporomycetidae</taxon>
        <taxon>Pleosporales</taxon>
        <taxon>Pleosporineae</taxon>
        <taxon>Pleosporaceae</taxon>
        <taxon>Pyrenophora</taxon>
    </lineage>
</organism>
<dbReference type="HOGENOM" id="CLU_103848_0_0_1"/>
<protein>
    <submittedName>
        <fullName evidence="2">Uncharacterized protein</fullName>
    </submittedName>
</protein>
<reference evidence="2 3" key="1">
    <citation type="journal article" date="2010" name="Genome Biol.">
        <title>A first genome assembly of the barley fungal pathogen Pyrenophora teres f. teres.</title>
        <authorList>
            <person name="Ellwood S.R."/>
            <person name="Liu Z."/>
            <person name="Syme R.A."/>
            <person name="Lai Z."/>
            <person name="Hane J.K."/>
            <person name="Keiper F."/>
            <person name="Moffat C.S."/>
            <person name="Oliver R.P."/>
            <person name="Friesen T.L."/>
        </authorList>
    </citation>
    <scope>NUCLEOTIDE SEQUENCE [LARGE SCALE GENOMIC DNA]</scope>
    <source>
        <strain evidence="2 3">0-1</strain>
    </source>
</reference>
<evidence type="ECO:0000313" key="2">
    <source>
        <dbReference type="EMBL" id="EFQ95527.1"/>
    </source>
</evidence>
<dbReference type="EMBL" id="GL532719">
    <property type="protein sequence ID" value="EFQ95527.1"/>
    <property type="molecule type" value="Genomic_DNA"/>
</dbReference>
<proteinExistence type="predicted"/>
<feature type="compositionally biased region" description="Basic and acidic residues" evidence="1">
    <location>
        <begin position="92"/>
        <end position="101"/>
    </location>
</feature>
<dbReference type="Proteomes" id="UP000001067">
    <property type="component" value="Unassembled WGS sequence"/>
</dbReference>
<dbReference type="eggNOG" id="ENOG502T2GE">
    <property type="taxonomic scope" value="Eukaryota"/>
</dbReference>